<organism evidence="7 8">
    <name type="scientific">Cercophora scortea</name>
    <dbReference type="NCBI Taxonomy" id="314031"/>
    <lineage>
        <taxon>Eukaryota</taxon>
        <taxon>Fungi</taxon>
        <taxon>Dikarya</taxon>
        <taxon>Ascomycota</taxon>
        <taxon>Pezizomycotina</taxon>
        <taxon>Sordariomycetes</taxon>
        <taxon>Sordariomycetidae</taxon>
        <taxon>Sordariales</taxon>
        <taxon>Lasiosphaeriaceae</taxon>
        <taxon>Cercophora</taxon>
    </lineage>
</organism>
<feature type="compositionally biased region" description="Polar residues" evidence="4">
    <location>
        <begin position="609"/>
        <end position="629"/>
    </location>
</feature>
<keyword evidence="3" id="KW-0326">Glycosidase</keyword>
<evidence type="ECO:0000256" key="1">
    <source>
        <dbReference type="ARBA" id="ARBA00005641"/>
    </source>
</evidence>
<evidence type="ECO:0000256" key="2">
    <source>
        <dbReference type="ARBA" id="ARBA00022801"/>
    </source>
</evidence>
<name>A0AAE0M3D1_9PEZI</name>
<dbReference type="GO" id="GO:1904462">
    <property type="term" value="P:ergosteryl 3-beta-D-glucoside catabolic process"/>
    <property type="evidence" value="ECO:0007669"/>
    <property type="project" value="TreeGrafter"/>
</dbReference>
<feature type="domain" description="Glycoside hydrolase family 5" evidence="5">
    <location>
        <begin position="67"/>
        <end position="129"/>
    </location>
</feature>
<dbReference type="Pfam" id="PF00150">
    <property type="entry name" value="Cellulase"/>
    <property type="match status" value="1"/>
</dbReference>
<dbReference type="Proteomes" id="UP001286456">
    <property type="component" value="Unassembled WGS sequence"/>
</dbReference>
<protein>
    <submittedName>
        <fullName evidence="7">Glycoside hydrolase family 5 protein</fullName>
    </submittedName>
</protein>
<dbReference type="InterPro" id="IPR041036">
    <property type="entry name" value="GH5_C"/>
</dbReference>
<feature type="compositionally biased region" description="Polar residues" evidence="4">
    <location>
        <begin position="580"/>
        <end position="601"/>
    </location>
</feature>
<dbReference type="FunFam" id="3.20.20.80:FF:000174">
    <property type="entry name" value="YIR007W-like protein"/>
    <property type="match status" value="1"/>
</dbReference>
<comment type="similarity">
    <text evidence="1">Belongs to the glycosyl hydrolase 5 (cellulase A) family.</text>
</comment>
<dbReference type="Gene3D" id="3.20.20.80">
    <property type="entry name" value="Glycosidases"/>
    <property type="match status" value="2"/>
</dbReference>
<reference evidence="7" key="1">
    <citation type="journal article" date="2023" name="Mol. Phylogenet. Evol.">
        <title>Genome-scale phylogeny and comparative genomics of the fungal order Sordariales.</title>
        <authorList>
            <person name="Hensen N."/>
            <person name="Bonometti L."/>
            <person name="Westerberg I."/>
            <person name="Brannstrom I.O."/>
            <person name="Guillou S."/>
            <person name="Cros-Aarteil S."/>
            <person name="Calhoun S."/>
            <person name="Haridas S."/>
            <person name="Kuo A."/>
            <person name="Mondo S."/>
            <person name="Pangilinan J."/>
            <person name="Riley R."/>
            <person name="LaButti K."/>
            <person name="Andreopoulos B."/>
            <person name="Lipzen A."/>
            <person name="Chen C."/>
            <person name="Yan M."/>
            <person name="Daum C."/>
            <person name="Ng V."/>
            <person name="Clum A."/>
            <person name="Steindorff A."/>
            <person name="Ohm R.A."/>
            <person name="Martin F."/>
            <person name="Silar P."/>
            <person name="Natvig D.O."/>
            <person name="Lalanne C."/>
            <person name="Gautier V."/>
            <person name="Ament-Velasquez S.L."/>
            <person name="Kruys A."/>
            <person name="Hutchinson M.I."/>
            <person name="Powell A.J."/>
            <person name="Barry K."/>
            <person name="Miller A.N."/>
            <person name="Grigoriev I.V."/>
            <person name="Debuchy R."/>
            <person name="Gladieux P."/>
            <person name="Hiltunen Thoren M."/>
            <person name="Johannesson H."/>
        </authorList>
    </citation>
    <scope>NUCLEOTIDE SEQUENCE</scope>
    <source>
        <strain evidence="7">SMH4131-1</strain>
    </source>
</reference>
<gene>
    <name evidence="7" type="ORF">B0T19DRAFT_405522</name>
</gene>
<feature type="region of interest" description="Disordered" evidence="4">
    <location>
        <begin position="575"/>
        <end position="636"/>
    </location>
</feature>
<dbReference type="InterPro" id="IPR013780">
    <property type="entry name" value="Glyco_hydro_b"/>
</dbReference>
<evidence type="ECO:0000259" key="5">
    <source>
        <dbReference type="Pfam" id="PF00150"/>
    </source>
</evidence>
<evidence type="ECO:0000259" key="6">
    <source>
        <dbReference type="Pfam" id="PF18564"/>
    </source>
</evidence>
<comment type="caution">
    <text evidence="7">The sequence shown here is derived from an EMBL/GenBank/DDBJ whole genome shotgun (WGS) entry which is preliminary data.</text>
</comment>
<keyword evidence="2 7" id="KW-0378">Hydrolase</keyword>
<dbReference type="InterPro" id="IPR052066">
    <property type="entry name" value="Glycosphingolipid_Hydrolases"/>
</dbReference>
<sequence>MTGFRLSIENGKFHDVHGHEVTLRGINVAGDSKQPSHPDLPSHIPDDFFKGDDVKFHGRPFPKEDAQLHFSRLKRFGYNTIRYVFTWEAIEAAGPGVYDEVWIQHTIDILRIAKEYGFYIFMDPHQDVWSRFSGGSGAPMWTLYAAGLNPRAFNATEAAIVHNTYSEPENFPKMIWSTNYYRLAAATMFTLFFAGRDYAPKCIIDGMNIQDYLQGHFVRACAHLAKRIHEAGDIENDVVFGWESLNEPNKGMIGYDDISVIPKEQALKKGTCPTIWQTILTGSGRAVEVDTWDMGGLGPYKVGRALIDPHGEIAWLPADYDESRYGYKRDPGWKLGECIWAQHGVWDPATDTLLKKDYFGKHPSTGATVNYEYFTNNYFMDFFRNFRDTIRTHHKNAIILLQGPTLELPPKIKGTPDGDDPLLVYAPHWYDGITLMTKKWNRNWNVDVLGVLRGRYWHPGFAIKVGETAIRNCFRDQHAAMRQEGLDYLGTHPCVMTEFGIPYDMDDKHAYKTGDYASQSAAMDANHFGVETAGLEGYTLWLYMANNEHERGDLWNGEDLSIYSVDDKLLPVSALPKTPDMNQSTSSLLKVPTTTSSTQNKELADDDNNVTPANIKRTLTNPSITSEPSARQPELTVSPGYRAAEAYVRPAPITTAGRIKQYMFDLQRANFHLTIHAPKVADSEKPTVVFLPEYHYPKDSCNVEVSSGKWEISSDEDETALIQKLRWWHGEGEQNLKVTGVVKKHNLGDGAAEDAGYYEQCTQMSLRARLGRTWHWAFPFRQALSTNRSIALLDGKKTVAATAPSGFSGDFTPTLIFFAV</sequence>
<dbReference type="SUPFAM" id="SSF51445">
    <property type="entry name" value="(Trans)glycosidases"/>
    <property type="match status" value="1"/>
</dbReference>
<proteinExistence type="inferred from homology"/>
<reference evidence="7" key="2">
    <citation type="submission" date="2023-06" db="EMBL/GenBank/DDBJ databases">
        <authorList>
            <consortium name="Lawrence Berkeley National Laboratory"/>
            <person name="Haridas S."/>
            <person name="Hensen N."/>
            <person name="Bonometti L."/>
            <person name="Westerberg I."/>
            <person name="Brannstrom I.O."/>
            <person name="Guillou S."/>
            <person name="Cros-Aarteil S."/>
            <person name="Calhoun S."/>
            <person name="Kuo A."/>
            <person name="Mondo S."/>
            <person name="Pangilinan J."/>
            <person name="Riley R."/>
            <person name="Labutti K."/>
            <person name="Andreopoulos B."/>
            <person name="Lipzen A."/>
            <person name="Chen C."/>
            <person name="Yanf M."/>
            <person name="Daum C."/>
            <person name="Ng V."/>
            <person name="Clum A."/>
            <person name="Steindorff A."/>
            <person name="Ohm R."/>
            <person name="Martin F."/>
            <person name="Silar P."/>
            <person name="Natvig D."/>
            <person name="Lalanne C."/>
            <person name="Gautier V."/>
            <person name="Ament-Velasquez S.L."/>
            <person name="Kruys A."/>
            <person name="Hutchinson M.I."/>
            <person name="Powell A.J."/>
            <person name="Barry K."/>
            <person name="Miller A.N."/>
            <person name="Grigoriev I.V."/>
            <person name="Debuchy R."/>
            <person name="Gladieux P."/>
            <person name="Thoren M.H."/>
            <person name="Johannesson H."/>
        </authorList>
    </citation>
    <scope>NUCLEOTIDE SEQUENCE</scope>
    <source>
        <strain evidence="7">SMH4131-1</strain>
    </source>
</reference>
<dbReference type="GO" id="GO:0000272">
    <property type="term" value="P:polysaccharide catabolic process"/>
    <property type="evidence" value="ECO:0007669"/>
    <property type="project" value="InterPro"/>
</dbReference>
<evidence type="ECO:0000256" key="4">
    <source>
        <dbReference type="SAM" id="MobiDB-lite"/>
    </source>
</evidence>
<dbReference type="PANTHER" id="PTHR31308">
    <property type="match status" value="1"/>
</dbReference>
<dbReference type="FunFam" id="3.20.20.80:FF:000131">
    <property type="entry name" value="Glycoside hydrolase superfamily"/>
    <property type="match status" value="1"/>
</dbReference>
<dbReference type="AlphaFoldDB" id="A0AAE0M3D1"/>
<dbReference type="InterPro" id="IPR017853">
    <property type="entry name" value="GH"/>
</dbReference>
<dbReference type="Pfam" id="PF18564">
    <property type="entry name" value="Glyco_hydro_5_C"/>
    <property type="match status" value="1"/>
</dbReference>
<evidence type="ECO:0000256" key="3">
    <source>
        <dbReference type="ARBA" id="ARBA00023295"/>
    </source>
</evidence>
<evidence type="ECO:0000313" key="8">
    <source>
        <dbReference type="Proteomes" id="UP001286456"/>
    </source>
</evidence>
<dbReference type="EMBL" id="JAUEPO010000007">
    <property type="protein sequence ID" value="KAK3317866.1"/>
    <property type="molecule type" value="Genomic_DNA"/>
</dbReference>
<feature type="domain" description="Glycoside hydrolase family 5 C-terminal" evidence="6">
    <location>
        <begin position="649"/>
        <end position="738"/>
    </location>
</feature>
<dbReference type="Gene3D" id="2.60.40.1180">
    <property type="entry name" value="Golgi alpha-mannosidase II"/>
    <property type="match status" value="1"/>
</dbReference>
<dbReference type="PANTHER" id="PTHR31308:SF5">
    <property type="entry name" value="ERGOSTERYL-BETA-GLUCOSIDASE"/>
    <property type="match status" value="1"/>
</dbReference>
<evidence type="ECO:0000313" key="7">
    <source>
        <dbReference type="EMBL" id="KAK3317866.1"/>
    </source>
</evidence>
<keyword evidence="8" id="KW-1185">Reference proteome</keyword>
<dbReference type="GO" id="GO:0050295">
    <property type="term" value="F:steryl-beta-glucosidase activity"/>
    <property type="evidence" value="ECO:0007669"/>
    <property type="project" value="TreeGrafter"/>
</dbReference>
<accession>A0AAE0M3D1</accession>
<dbReference type="InterPro" id="IPR001547">
    <property type="entry name" value="Glyco_hydro_5"/>
</dbReference>